<feature type="transmembrane region" description="Helical" evidence="1">
    <location>
        <begin position="115"/>
        <end position="133"/>
    </location>
</feature>
<feature type="transmembrane region" description="Helical" evidence="1">
    <location>
        <begin position="55"/>
        <end position="76"/>
    </location>
</feature>
<evidence type="ECO:0000313" key="2">
    <source>
        <dbReference type="EMBL" id="MDL2410246.1"/>
    </source>
</evidence>
<keyword evidence="1" id="KW-0472">Membrane</keyword>
<evidence type="ECO:0000256" key="1">
    <source>
        <dbReference type="SAM" id="Phobius"/>
    </source>
</evidence>
<gene>
    <name evidence="2" type="ORF">PY650_32505</name>
</gene>
<protein>
    <submittedName>
        <fullName evidence="2">Uncharacterized protein</fullName>
    </submittedName>
</protein>
<proteinExistence type="predicted"/>
<name>A0ABT7KP86_9HYPH</name>
<dbReference type="Proteomes" id="UP001172630">
    <property type="component" value="Unassembled WGS sequence"/>
</dbReference>
<dbReference type="RefSeq" id="WP_285884053.1">
    <property type="nucleotide sequence ID" value="NZ_JARFYN010000073.1"/>
</dbReference>
<accession>A0ABT7KP86</accession>
<keyword evidence="1" id="KW-0812">Transmembrane</keyword>
<comment type="caution">
    <text evidence="2">The sequence shown here is derived from an EMBL/GenBank/DDBJ whole genome shotgun (WGS) entry which is preliminary data.</text>
</comment>
<keyword evidence="3" id="KW-1185">Reference proteome</keyword>
<organism evidence="2 3">
    <name type="scientific">Rhizobium calliandrae</name>
    <dbReference type="NCBI Taxonomy" id="1312182"/>
    <lineage>
        <taxon>Bacteria</taxon>
        <taxon>Pseudomonadati</taxon>
        <taxon>Pseudomonadota</taxon>
        <taxon>Alphaproteobacteria</taxon>
        <taxon>Hyphomicrobiales</taxon>
        <taxon>Rhizobiaceae</taxon>
        <taxon>Rhizobium/Agrobacterium group</taxon>
        <taxon>Rhizobium</taxon>
    </lineage>
</organism>
<sequence>MTVRRQPPVPVPLSRTRPSFSQAAMPATISVSRKSSRRRSFARVTHLLERYPTGFIFAFQFIYGLRMISPLAIGMFDVSAIKFVMINAASALIWGSFFSAISIEQTFGRLPFHRPVLIVAGIIAALLHVMMTFRKRRPA</sequence>
<keyword evidence="1" id="KW-1133">Transmembrane helix</keyword>
<feature type="transmembrane region" description="Helical" evidence="1">
    <location>
        <begin position="83"/>
        <end position="103"/>
    </location>
</feature>
<dbReference type="EMBL" id="JARFYN010000073">
    <property type="protein sequence ID" value="MDL2410246.1"/>
    <property type="molecule type" value="Genomic_DNA"/>
</dbReference>
<reference evidence="2" key="1">
    <citation type="submission" date="2023-06" db="EMBL/GenBank/DDBJ databases">
        <title>Phylogenetic Diversity of Rhizobium strains.</title>
        <authorList>
            <person name="Moura F.T."/>
            <person name="Helene L.C.F."/>
            <person name="Hungria M."/>
        </authorList>
    </citation>
    <scope>NUCLEOTIDE SEQUENCE</scope>
    <source>
        <strain evidence="2">CCGE524</strain>
    </source>
</reference>
<evidence type="ECO:0000313" key="3">
    <source>
        <dbReference type="Proteomes" id="UP001172630"/>
    </source>
</evidence>